<dbReference type="CDD" id="cd02440">
    <property type="entry name" value="AdoMet_MTases"/>
    <property type="match status" value="1"/>
</dbReference>
<evidence type="ECO:0000313" key="2">
    <source>
        <dbReference type="Proteomes" id="UP001305521"/>
    </source>
</evidence>
<sequence length="256" mass="27711">MNEEERRQARAFADLSYEGFRELAGRADLSRYQRIGFPDSLRAGREGAIFDDIRAKLPALEARRGLTVLDIGPGCSDLPAHIIEACRAQGHEIILVDSPEMLAALPDAPFIRKIEGPFPDCAPALAGLSGQVDVVVCYSVLHYVFAAGPLFGFLDAAMGLLRPGGGAMLIGDVPNASMRRRFLASAAGAAFHRHYTGRDEDPVPGFNQPSEGEMDDAVLLSLVARARAAGVDAWVLPQPPELPMANRREDLLLRRP</sequence>
<dbReference type="InterPro" id="IPR029063">
    <property type="entry name" value="SAM-dependent_MTases_sf"/>
</dbReference>
<dbReference type="EMBL" id="CP137852">
    <property type="protein sequence ID" value="WPB83347.1"/>
    <property type="molecule type" value="Genomic_DNA"/>
</dbReference>
<dbReference type="SUPFAM" id="SSF53335">
    <property type="entry name" value="S-adenosyl-L-methionine-dependent methyltransferases"/>
    <property type="match status" value="1"/>
</dbReference>
<keyword evidence="1" id="KW-0489">Methyltransferase</keyword>
<dbReference type="Proteomes" id="UP001305521">
    <property type="component" value="Chromosome"/>
</dbReference>
<dbReference type="GO" id="GO:0008168">
    <property type="term" value="F:methyltransferase activity"/>
    <property type="evidence" value="ECO:0007669"/>
    <property type="project" value="UniProtKB-KW"/>
</dbReference>
<accession>A0ABZ0PCY9</accession>
<evidence type="ECO:0000313" key="1">
    <source>
        <dbReference type="EMBL" id="WPB83347.1"/>
    </source>
</evidence>
<organism evidence="1 2">
    <name type="scientific">Sediminicoccus rosea</name>
    <dbReference type="NCBI Taxonomy" id="1225128"/>
    <lineage>
        <taxon>Bacteria</taxon>
        <taxon>Pseudomonadati</taxon>
        <taxon>Pseudomonadota</taxon>
        <taxon>Alphaproteobacteria</taxon>
        <taxon>Acetobacterales</taxon>
        <taxon>Roseomonadaceae</taxon>
        <taxon>Sediminicoccus</taxon>
    </lineage>
</organism>
<dbReference type="RefSeq" id="WP_318647325.1">
    <property type="nucleotide sequence ID" value="NZ_CP137852.1"/>
</dbReference>
<dbReference type="GO" id="GO:0032259">
    <property type="term" value="P:methylation"/>
    <property type="evidence" value="ECO:0007669"/>
    <property type="project" value="UniProtKB-KW"/>
</dbReference>
<dbReference type="Gene3D" id="3.40.50.150">
    <property type="entry name" value="Vaccinia Virus protein VP39"/>
    <property type="match status" value="1"/>
</dbReference>
<name>A0ABZ0PCY9_9PROT</name>
<reference evidence="1 2" key="1">
    <citation type="submission" date="2023-11" db="EMBL/GenBank/DDBJ databases">
        <title>Arctic aerobic anoxygenic photoheterotroph Sediminicoccus rosea KRV36 adapts its photosynthesis to long days of polar summer.</title>
        <authorList>
            <person name="Tomasch J."/>
            <person name="Kopejtka K."/>
            <person name="Bily T."/>
            <person name="Gardiner A.T."/>
            <person name="Gardian Z."/>
            <person name="Shivaramu S."/>
            <person name="Koblizek M."/>
            <person name="Engelhardt F."/>
            <person name="Kaftan D."/>
        </authorList>
    </citation>
    <scope>NUCLEOTIDE SEQUENCE [LARGE SCALE GENOMIC DNA]</scope>
    <source>
        <strain evidence="1 2">R-30</strain>
    </source>
</reference>
<dbReference type="EC" id="2.1.-.-" evidence="1"/>
<proteinExistence type="predicted"/>
<protein>
    <submittedName>
        <fullName evidence="1">Class I SAM-dependent methyltransferase</fullName>
        <ecNumber evidence="1">2.1.-.-</ecNumber>
    </submittedName>
</protein>
<gene>
    <name evidence="1" type="ORF">R9Z33_14675</name>
</gene>
<keyword evidence="1" id="KW-0808">Transferase</keyword>
<keyword evidence="2" id="KW-1185">Reference proteome</keyword>